<evidence type="ECO:0000313" key="2">
    <source>
        <dbReference type="EMBL" id="KAK2557189.1"/>
    </source>
</evidence>
<evidence type="ECO:0000256" key="1">
    <source>
        <dbReference type="SAM" id="MobiDB-lite"/>
    </source>
</evidence>
<gene>
    <name evidence="2" type="ORF">P5673_020671</name>
</gene>
<name>A0AAD9Q9F2_ACRCE</name>
<sequence>MEFPEQRQKIKEAGQGKVRNEDKARGSLCGCKHKHKHAQLFSENTAEHVGVFSVLLRKR</sequence>
<organism evidence="2 3">
    <name type="scientific">Acropora cervicornis</name>
    <name type="common">Staghorn coral</name>
    <dbReference type="NCBI Taxonomy" id="6130"/>
    <lineage>
        <taxon>Eukaryota</taxon>
        <taxon>Metazoa</taxon>
        <taxon>Cnidaria</taxon>
        <taxon>Anthozoa</taxon>
        <taxon>Hexacorallia</taxon>
        <taxon>Scleractinia</taxon>
        <taxon>Astrocoeniina</taxon>
        <taxon>Acroporidae</taxon>
        <taxon>Acropora</taxon>
    </lineage>
</organism>
<evidence type="ECO:0000313" key="3">
    <source>
        <dbReference type="Proteomes" id="UP001249851"/>
    </source>
</evidence>
<feature type="region of interest" description="Disordered" evidence="1">
    <location>
        <begin position="1"/>
        <end position="22"/>
    </location>
</feature>
<protein>
    <submittedName>
        <fullName evidence="2">Uncharacterized protein</fullName>
    </submittedName>
</protein>
<reference evidence="2" key="1">
    <citation type="journal article" date="2023" name="G3 (Bethesda)">
        <title>Whole genome assembly and annotation of the endangered Caribbean coral Acropora cervicornis.</title>
        <authorList>
            <person name="Selwyn J.D."/>
            <person name="Vollmer S.V."/>
        </authorList>
    </citation>
    <scope>NUCLEOTIDE SEQUENCE</scope>
    <source>
        <strain evidence="2">K2</strain>
    </source>
</reference>
<dbReference type="Proteomes" id="UP001249851">
    <property type="component" value="Unassembled WGS sequence"/>
</dbReference>
<accession>A0AAD9Q9F2</accession>
<dbReference type="EMBL" id="JARQWQ010000051">
    <property type="protein sequence ID" value="KAK2557189.1"/>
    <property type="molecule type" value="Genomic_DNA"/>
</dbReference>
<dbReference type="AlphaFoldDB" id="A0AAD9Q9F2"/>
<proteinExistence type="predicted"/>
<reference evidence="2" key="2">
    <citation type="journal article" date="2023" name="Science">
        <title>Genomic signatures of disease resistance in endangered staghorn corals.</title>
        <authorList>
            <person name="Vollmer S.V."/>
            <person name="Selwyn J.D."/>
            <person name="Despard B.A."/>
            <person name="Roesel C.L."/>
        </authorList>
    </citation>
    <scope>NUCLEOTIDE SEQUENCE</scope>
    <source>
        <strain evidence="2">K2</strain>
    </source>
</reference>
<keyword evidence="3" id="KW-1185">Reference proteome</keyword>
<comment type="caution">
    <text evidence="2">The sequence shown here is derived from an EMBL/GenBank/DDBJ whole genome shotgun (WGS) entry which is preliminary data.</text>
</comment>